<accession>A0A0T5P3A9</accession>
<dbReference type="EMBL" id="CP031598">
    <property type="protein sequence ID" value="QEW27849.1"/>
    <property type="molecule type" value="Genomic_DNA"/>
</dbReference>
<reference evidence="2 4" key="2">
    <citation type="submission" date="2018-08" db="EMBL/GenBank/DDBJ databases">
        <title>Genetic Globetrotter - A new plasmid hitch-hiking vast phylogenetic and geographic distances.</title>
        <authorList>
            <person name="Vollmers J."/>
            <person name="Petersen J."/>
        </authorList>
    </citation>
    <scope>NUCLEOTIDE SEQUENCE [LARGE SCALE GENOMIC DNA]</scope>
    <source>
        <strain evidence="2 4">DSM 26383</strain>
    </source>
</reference>
<dbReference type="EMBL" id="LAXI01000020">
    <property type="protein sequence ID" value="KRS15643.1"/>
    <property type="molecule type" value="Genomic_DNA"/>
</dbReference>
<gene>
    <name evidence="2" type="ORF">RIdsm_03670</name>
    <name evidence="1" type="ORF">XM52_22645</name>
</gene>
<dbReference type="PATRIC" id="fig|540747.5.peg.2884"/>
<organism evidence="1 3">
    <name type="scientific">Roseovarius indicus</name>
    <dbReference type="NCBI Taxonomy" id="540747"/>
    <lineage>
        <taxon>Bacteria</taxon>
        <taxon>Pseudomonadati</taxon>
        <taxon>Pseudomonadota</taxon>
        <taxon>Alphaproteobacteria</taxon>
        <taxon>Rhodobacterales</taxon>
        <taxon>Roseobacteraceae</taxon>
        <taxon>Roseovarius</taxon>
    </lineage>
</organism>
<evidence type="ECO:0000313" key="2">
    <source>
        <dbReference type="EMBL" id="QEW27849.1"/>
    </source>
</evidence>
<dbReference type="AlphaFoldDB" id="A0A0T5P3A9"/>
<dbReference type="STRING" id="540747.SAMN04488031_12217"/>
<dbReference type="Proteomes" id="UP000051401">
    <property type="component" value="Unassembled WGS sequence"/>
</dbReference>
<keyword evidence="3" id="KW-1185">Reference proteome</keyword>
<sequence length="98" mass="11088">MSYDPVVSVKLAAFQVALQAKVNDLPQTDVDELRMVAERNLEDGNDPLRRAVLGFVTQYELHHHDAEQLKKLGQRLEDFIEKSNVPVPPGQDRKDVHG</sequence>
<evidence type="ECO:0000313" key="4">
    <source>
        <dbReference type="Proteomes" id="UP000325785"/>
    </source>
</evidence>
<dbReference type="RefSeq" id="WP_057819864.1">
    <property type="nucleotide sequence ID" value="NZ_CP031598.1"/>
</dbReference>
<evidence type="ECO:0000313" key="3">
    <source>
        <dbReference type="Proteomes" id="UP000051401"/>
    </source>
</evidence>
<name>A0A0T5P3A9_9RHOB</name>
<dbReference type="Proteomes" id="UP000325785">
    <property type="component" value="Chromosome"/>
</dbReference>
<reference evidence="1 3" key="1">
    <citation type="submission" date="2015-04" db="EMBL/GenBank/DDBJ databases">
        <title>The draft genome sequence of Roseovarius indicus B108T.</title>
        <authorList>
            <person name="Li G."/>
            <person name="Lai Q."/>
            <person name="Shao Z."/>
            <person name="Yan P."/>
        </authorList>
    </citation>
    <scope>NUCLEOTIDE SEQUENCE [LARGE SCALE GENOMIC DNA]</scope>
    <source>
        <strain evidence="1 3">B108</strain>
    </source>
</reference>
<evidence type="ECO:0000313" key="1">
    <source>
        <dbReference type="EMBL" id="KRS15643.1"/>
    </source>
</evidence>
<dbReference type="KEGG" id="rid:RIdsm_03670"/>
<protein>
    <submittedName>
        <fullName evidence="1">Uncharacterized protein</fullName>
    </submittedName>
</protein>
<proteinExistence type="predicted"/>